<evidence type="ECO:0000313" key="1">
    <source>
        <dbReference type="EMBL" id="TDZ49733.1"/>
    </source>
</evidence>
<gene>
    <name evidence="1" type="ORF">CTRI78_v007918</name>
</gene>
<organism evidence="1 2">
    <name type="scientific">Colletotrichum trifolii</name>
    <dbReference type="NCBI Taxonomy" id="5466"/>
    <lineage>
        <taxon>Eukaryota</taxon>
        <taxon>Fungi</taxon>
        <taxon>Dikarya</taxon>
        <taxon>Ascomycota</taxon>
        <taxon>Pezizomycotina</taxon>
        <taxon>Sordariomycetes</taxon>
        <taxon>Hypocreomycetidae</taxon>
        <taxon>Glomerellales</taxon>
        <taxon>Glomerellaceae</taxon>
        <taxon>Colletotrichum</taxon>
        <taxon>Colletotrichum orbiculare species complex</taxon>
    </lineage>
</organism>
<accession>A0A4V3HUZ6</accession>
<comment type="caution">
    <text evidence="1">The sequence shown here is derived from an EMBL/GenBank/DDBJ whole genome shotgun (WGS) entry which is preliminary data.</text>
</comment>
<protein>
    <submittedName>
        <fullName evidence="1">Uncharacterized protein</fullName>
    </submittedName>
</protein>
<name>A0A4V3HUZ6_COLTR</name>
<reference evidence="1 2" key="1">
    <citation type="submission" date="2018-12" db="EMBL/GenBank/DDBJ databases">
        <title>Genome sequence and assembly of Colletotrichum trifolii.</title>
        <authorList>
            <person name="Gan P."/>
            <person name="Shirasu K."/>
        </authorList>
    </citation>
    <scope>NUCLEOTIDE SEQUENCE [LARGE SCALE GENOMIC DNA]</scope>
    <source>
        <strain evidence="1 2">543-2</strain>
    </source>
</reference>
<evidence type="ECO:0000313" key="2">
    <source>
        <dbReference type="Proteomes" id="UP000295703"/>
    </source>
</evidence>
<proteinExistence type="predicted"/>
<sequence length="51" mass="5712">MSKDHLCGGIQRTSGAADETFKLNAADKNRDDSYWLAQYCSLLHVLLQQQA</sequence>
<dbReference type="EMBL" id="RYZW01000090">
    <property type="protein sequence ID" value="TDZ49733.1"/>
    <property type="molecule type" value="Genomic_DNA"/>
</dbReference>
<dbReference type="AlphaFoldDB" id="A0A4V3HUZ6"/>
<keyword evidence="2" id="KW-1185">Reference proteome</keyword>
<dbReference type="Proteomes" id="UP000295703">
    <property type="component" value="Unassembled WGS sequence"/>
</dbReference>